<keyword evidence="5" id="KW-1185">Reference proteome</keyword>
<evidence type="ECO:0000259" key="2">
    <source>
        <dbReference type="Pfam" id="PF13556"/>
    </source>
</evidence>
<dbReference type="InterPro" id="IPR042070">
    <property type="entry name" value="PucR_C-HTH_sf"/>
</dbReference>
<feature type="domain" description="PucR C-terminal helix-turn-helix" evidence="2">
    <location>
        <begin position="330"/>
        <end position="387"/>
    </location>
</feature>
<evidence type="ECO:0000313" key="5">
    <source>
        <dbReference type="Proteomes" id="UP000199004"/>
    </source>
</evidence>
<reference evidence="4 5" key="1">
    <citation type="submission" date="2016-10" db="EMBL/GenBank/DDBJ databases">
        <authorList>
            <person name="de Groot N.N."/>
        </authorList>
    </citation>
    <scope>NUCLEOTIDE SEQUENCE [LARGE SCALE GENOMIC DNA]</scope>
    <source>
        <strain evidence="4 5">CGMCC 1.11147</strain>
    </source>
</reference>
<accession>A0A1H0HFV5</accession>
<dbReference type="Pfam" id="PF17853">
    <property type="entry name" value="GGDEF_2"/>
    <property type="match status" value="1"/>
</dbReference>
<evidence type="ECO:0000313" key="4">
    <source>
        <dbReference type="EMBL" id="SDO18099.1"/>
    </source>
</evidence>
<dbReference type="Pfam" id="PF13556">
    <property type="entry name" value="HTH_30"/>
    <property type="match status" value="1"/>
</dbReference>
<dbReference type="PANTHER" id="PTHR33744">
    <property type="entry name" value="CARBOHYDRATE DIACID REGULATOR"/>
    <property type="match status" value="1"/>
</dbReference>
<dbReference type="STRING" id="1005944.SAMN05192576_3571"/>
<dbReference type="Gene3D" id="1.10.10.2840">
    <property type="entry name" value="PucR C-terminal helix-turn-helix domain"/>
    <property type="match status" value="1"/>
</dbReference>
<dbReference type="InterPro" id="IPR051448">
    <property type="entry name" value="CdaR-like_regulators"/>
</dbReference>
<name>A0A1H0HFV5_9ACTN</name>
<dbReference type="PANTHER" id="PTHR33744:SF7">
    <property type="entry name" value="PUCR FAMILY TRANSCRIPTIONAL REGULATOR"/>
    <property type="match status" value="1"/>
</dbReference>
<comment type="similarity">
    <text evidence="1">Belongs to the CdaR family.</text>
</comment>
<dbReference type="Proteomes" id="UP000199004">
    <property type="component" value="Unassembled WGS sequence"/>
</dbReference>
<evidence type="ECO:0000259" key="3">
    <source>
        <dbReference type="Pfam" id="PF17853"/>
    </source>
</evidence>
<dbReference type="InterPro" id="IPR025736">
    <property type="entry name" value="PucR_C-HTH_dom"/>
</dbReference>
<evidence type="ECO:0000256" key="1">
    <source>
        <dbReference type="ARBA" id="ARBA00006754"/>
    </source>
</evidence>
<dbReference type="InterPro" id="IPR041522">
    <property type="entry name" value="CdaR_GGDEF"/>
</dbReference>
<protein>
    <submittedName>
        <fullName evidence="4">Transcriptional regulator, CdaR family</fullName>
    </submittedName>
</protein>
<dbReference type="RefSeq" id="WP_245715346.1">
    <property type="nucleotide sequence ID" value="NZ_BKAE01000008.1"/>
</dbReference>
<organism evidence="4 5">
    <name type="scientific">Nocardioides szechwanensis</name>
    <dbReference type="NCBI Taxonomy" id="1005944"/>
    <lineage>
        <taxon>Bacteria</taxon>
        <taxon>Bacillati</taxon>
        <taxon>Actinomycetota</taxon>
        <taxon>Actinomycetes</taxon>
        <taxon>Propionibacteriales</taxon>
        <taxon>Nocardioidaceae</taxon>
        <taxon>Nocardioides</taxon>
    </lineage>
</organism>
<sequence>MPRRPTSNPRARAATALRRSTGALSTTAMARMETDMPWFRELSAEDRSWVGLIVQAGIKGFVDWYGADAEVPEADGNALAASIFGAAPRALAGVITLQQTVDLVRLSIEVVESNIDGLLDPDDLPAVHAAVLRYAREVAFATAEVYARAAEARGAWDARLEALVVDSVLRAEPDESVLSRASAVGWGARGQVAVVLAAMPERRTETDLFDAVRRVARAAGLDALCAVQGDRLVVLLGGVADAKAAAEPIVELVGAGPVVVGPVTEDLSHAHLSARAALSAYRAASGWPEAPRPVRSSDLLPERALAGDGHARRHLVEEVYLPLLEARGTLIETLAAYFETGSSLEATSRALFVHANTVRYRLRQVGDVTGYTPAHHRDALTLQIALVLGRQSGRGTETPTERPTVGL</sequence>
<dbReference type="EMBL" id="FNIC01000006">
    <property type="protein sequence ID" value="SDO18099.1"/>
    <property type="molecule type" value="Genomic_DNA"/>
</dbReference>
<gene>
    <name evidence="4" type="ORF">SAMN05192576_3571</name>
</gene>
<feature type="domain" description="CdaR GGDEF-like" evidence="3">
    <location>
        <begin position="172"/>
        <end position="282"/>
    </location>
</feature>
<dbReference type="AlphaFoldDB" id="A0A1H0HFV5"/>
<proteinExistence type="inferred from homology"/>